<organism evidence="1 2">
    <name type="scientific">Candidatus Dehalogenimonas loeffleri</name>
    <dbReference type="NCBI Taxonomy" id="3127115"/>
    <lineage>
        <taxon>Bacteria</taxon>
        <taxon>Bacillati</taxon>
        <taxon>Chloroflexota</taxon>
        <taxon>Dehalococcoidia</taxon>
        <taxon>Dehalococcoidales</taxon>
        <taxon>Dehalococcoidaceae</taxon>
        <taxon>Dehalogenimonas</taxon>
    </lineage>
</organism>
<accession>A0ABZ2J274</accession>
<dbReference type="RefSeq" id="WP_338737148.1">
    <property type="nucleotide sequence ID" value="NZ_CP146612.1"/>
</dbReference>
<reference evidence="1 2" key="1">
    <citation type="submission" date="2024-03" db="EMBL/GenBank/DDBJ databases">
        <title>A Dehalogenimonas Isolated from Estuarine Sediments Dihaloeliminates Chlorinated Alkanes.</title>
        <authorList>
            <person name="Yang Y."/>
            <person name="Wang H."/>
        </authorList>
    </citation>
    <scope>NUCLEOTIDE SEQUENCE [LARGE SCALE GENOMIC DNA]</scope>
    <source>
        <strain evidence="1 2">W</strain>
    </source>
</reference>
<evidence type="ECO:0000313" key="2">
    <source>
        <dbReference type="Proteomes" id="UP001375370"/>
    </source>
</evidence>
<gene>
    <name evidence="1" type="ORF">V8247_07065</name>
</gene>
<dbReference type="Proteomes" id="UP001375370">
    <property type="component" value="Chromosome"/>
</dbReference>
<protein>
    <submittedName>
        <fullName evidence="1">Uncharacterized protein</fullName>
    </submittedName>
</protein>
<keyword evidence="2" id="KW-1185">Reference proteome</keyword>
<dbReference type="EMBL" id="CP146612">
    <property type="protein sequence ID" value="WWX25015.1"/>
    <property type="molecule type" value="Genomic_DNA"/>
</dbReference>
<proteinExistence type="predicted"/>
<sequence length="67" mass="7541">MMERVLDGKQDEVKASLNESFSIQPNGTFNVEYLGSFVPKILAMLKPERIEEVKTVMNQYGTGESKS</sequence>
<evidence type="ECO:0000313" key="1">
    <source>
        <dbReference type="EMBL" id="WWX25015.1"/>
    </source>
</evidence>
<name>A0ABZ2J274_9CHLR</name>